<accession>A0A1I5W1C1</accession>
<keyword evidence="3" id="KW-1185">Reference proteome</keyword>
<reference evidence="2 3" key="1">
    <citation type="submission" date="2016-10" db="EMBL/GenBank/DDBJ databases">
        <authorList>
            <person name="de Groot N.N."/>
        </authorList>
    </citation>
    <scope>NUCLEOTIDE SEQUENCE [LARGE SCALE GENOMIC DNA]</scope>
    <source>
        <strain evidence="3">E92,LMG 26720,CCM 7988</strain>
    </source>
</reference>
<dbReference type="AlphaFoldDB" id="A0A1I5W1C1"/>
<dbReference type="InterPro" id="IPR032820">
    <property type="entry name" value="ATPase_put"/>
</dbReference>
<dbReference type="RefSeq" id="WP_092018376.1">
    <property type="nucleotide sequence ID" value="NZ_FOXH01000010.1"/>
</dbReference>
<protein>
    <submittedName>
        <fullName evidence="2">Putative F0F1-ATPase subunit Ca2+/Mg2+ transporter</fullName>
    </submittedName>
</protein>
<dbReference type="OrthoDB" id="9798708at2"/>
<dbReference type="EMBL" id="FOXH01000010">
    <property type="protein sequence ID" value="SFQ13539.1"/>
    <property type="molecule type" value="Genomic_DNA"/>
</dbReference>
<keyword evidence="1" id="KW-0472">Membrane</keyword>
<gene>
    <name evidence="2" type="ORF">SAMN04515674_110184</name>
</gene>
<dbReference type="STRING" id="1079859.SAMN04515674_110184"/>
<feature type="transmembrane region" description="Helical" evidence="1">
    <location>
        <begin position="12"/>
        <end position="35"/>
    </location>
</feature>
<keyword evidence="1" id="KW-0812">Transmembrane</keyword>
<sequence length="71" mass="8162">MENKNQEPDQNPYLKYMGAGTQMLVSIGAGVYLGLKLDEWFQTKTPWFTIACSMLFIFGSMYLFIKSLPKE</sequence>
<feature type="transmembrane region" description="Helical" evidence="1">
    <location>
        <begin position="47"/>
        <end position="65"/>
    </location>
</feature>
<organism evidence="2 3">
    <name type="scientific">Pseudarcicella hirudinis</name>
    <dbReference type="NCBI Taxonomy" id="1079859"/>
    <lineage>
        <taxon>Bacteria</taxon>
        <taxon>Pseudomonadati</taxon>
        <taxon>Bacteroidota</taxon>
        <taxon>Cytophagia</taxon>
        <taxon>Cytophagales</taxon>
        <taxon>Flectobacillaceae</taxon>
        <taxon>Pseudarcicella</taxon>
    </lineage>
</organism>
<evidence type="ECO:0000313" key="3">
    <source>
        <dbReference type="Proteomes" id="UP000199306"/>
    </source>
</evidence>
<evidence type="ECO:0000256" key="1">
    <source>
        <dbReference type="SAM" id="Phobius"/>
    </source>
</evidence>
<proteinExistence type="predicted"/>
<dbReference type="Pfam" id="PF09527">
    <property type="entry name" value="ATPase_gene1"/>
    <property type="match status" value="1"/>
</dbReference>
<keyword evidence="1" id="KW-1133">Transmembrane helix</keyword>
<dbReference type="Proteomes" id="UP000199306">
    <property type="component" value="Unassembled WGS sequence"/>
</dbReference>
<evidence type="ECO:0000313" key="2">
    <source>
        <dbReference type="EMBL" id="SFQ13539.1"/>
    </source>
</evidence>
<name>A0A1I5W1C1_9BACT</name>